<name>A0AC61S653_9BACT</name>
<evidence type="ECO:0000313" key="1">
    <source>
        <dbReference type="EMBL" id="THG52700.1"/>
    </source>
</evidence>
<dbReference type="Proteomes" id="UP000305401">
    <property type="component" value="Unassembled WGS sequence"/>
</dbReference>
<keyword evidence="2" id="KW-1185">Reference proteome</keyword>
<proteinExistence type="predicted"/>
<accession>A0AC61S653</accession>
<protein>
    <submittedName>
        <fullName evidence="1">DUF2007 domain-containing protein</fullName>
    </submittedName>
</protein>
<organism evidence="1 2">
    <name type="scientific">Muribaculum caecicola</name>
    <dbReference type="NCBI Taxonomy" id="3038144"/>
    <lineage>
        <taxon>Bacteria</taxon>
        <taxon>Pseudomonadati</taxon>
        <taxon>Bacteroidota</taxon>
        <taxon>Bacteroidia</taxon>
        <taxon>Bacteroidales</taxon>
        <taxon>Muribaculaceae</taxon>
        <taxon>Muribaculum</taxon>
    </lineage>
</organism>
<dbReference type="EMBL" id="SSTG01000042">
    <property type="protein sequence ID" value="THG52700.1"/>
    <property type="molecule type" value="Genomic_DNA"/>
</dbReference>
<sequence>MKQNHDPVVLLATYTSQPEAHAVKGMLEANGIVCTVSDELMSTIYGGIGAFPARLYVLRSQLALAQQLLAEHNDV</sequence>
<reference evidence="1" key="1">
    <citation type="submission" date="2019-04" db="EMBL/GenBank/DDBJ databases">
        <title>Microbes associate with the intestines of laboratory mice.</title>
        <authorList>
            <person name="Navarre W."/>
            <person name="Wong E."/>
            <person name="Huang K.C."/>
            <person name="Tropini C."/>
            <person name="Ng K."/>
            <person name="Yu B."/>
        </authorList>
    </citation>
    <scope>NUCLEOTIDE SEQUENCE</scope>
    <source>
        <strain evidence="1">NM86_A22</strain>
    </source>
</reference>
<comment type="caution">
    <text evidence="1">The sequence shown here is derived from an EMBL/GenBank/DDBJ whole genome shotgun (WGS) entry which is preliminary data.</text>
</comment>
<evidence type="ECO:0000313" key="2">
    <source>
        <dbReference type="Proteomes" id="UP000305401"/>
    </source>
</evidence>
<gene>
    <name evidence="1" type="ORF">E5990_04905</name>
</gene>